<dbReference type="Gene3D" id="3.10.560.10">
    <property type="entry name" value="Outer membrane lipoprotein wza domain like"/>
    <property type="match status" value="1"/>
</dbReference>
<evidence type="ECO:0000259" key="2">
    <source>
        <dbReference type="Pfam" id="PF02563"/>
    </source>
</evidence>
<evidence type="ECO:0000256" key="1">
    <source>
        <dbReference type="ARBA" id="ARBA00022729"/>
    </source>
</evidence>
<dbReference type="Pfam" id="PF02563">
    <property type="entry name" value="Poly_export"/>
    <property type="match status" value="1"/>
</dbReference>
<name>A0A845AB85_9SPHN</name>
<dbReference type="InterPro" id="IPR003715">
    <property type="entry name" value="Poly_export_N"/>
</dbReference>
<gene>
    <name evidence="3" type="ORF">GRI39_08365</name>
</gene>
<dbReference type="RefSeq" id="WP_160739196.1">
    <property type="nucleotide sequence ID" value="NZ_WTYQ01000002.1"/>
</dbReference>
<dbReference type="AlphaFoldDB" id="A0A845AB85"/>
<proteinExistence type="predicted"/>
<evidence type="ECO:0000313" key="4">
    <source>
        <dbReference type="Proteomes" id="UP000460561"/>
    </source>
</evidence>
<keyword evidence="1" id="KW-0732">Signal</keyword>
<dbReference type="PANTHER" id="PTHR33619:SF3">
    <property type="entry name" value="POLYSACCHARIDE EXPORT PROTEIN GFCE-RELATED"/>
    <property type="match status" value="1"/>
</dbReference>
<comment type="caution">
    <text evidence="3">The sequence shown here is derived from an EMBL/GenBank/DDBJ whole genome shotgun (WGS) entry which is preliminary data.</text>
</comment>
<dbReference type="Proteomes" id="UP000460561">
    <property type="component" value="Unassembled WGS sequence"/>
</dbReference>
<accession>A0A845AB85</accession>
<evidence type="ECO:0000313" key="3">
    <source>
        <dbReference type="EMBL" id="MXP26055.1"/>
    </source>
</evidence>
<protein>
    <submittedName>
        <fullName evidence="3">Polysaccharide biosynthesis protein</fullName>
    </submittedName>
</protein>
<dbReference type="OrthoDB" id="494751at2"/>
<keyword evidence="4" id="KW-1185">Reference proteome</keyword>
<dbReference type="InterPro" id="IPR049712">
    <property type="entry name" value="Poly_export"/>
</dbReference>
<sequence length="412" mass="43470">MNRLMNMTAIGTMMLTAACVSGPAPQNLNTASWAPGQIATGTGHPQGDWVTVAPVGRGAPSCDWRQPRELDQLRRAAPSEFLNHASPLASGDRLRIDVLGDADRLSGNYVIGSDGGLTIPGIAPIRAEGLSESELTAIIRSKLVAANIIRPLRNAVELSLIESAGISAAVGGAVFAPGAVRAGERNPETRIGLKEGAIRGDSNVGRSVASAIRAAGGVRPDADVSRIYLIRGDAYMEVDLSGLIHGWASRDVSVTTGDRIIVPSRNCFDPELVRPTPLTIPGIRVYMSNLTRSANNNAGAAIGKETTSLPYGTRLLQALVAMNCVGGSYMASDRRAVLISRNPMNGQSIVVERDIEKLVRMADRDAVNPYLMPDDAIACYDSRWTNLRDAVGLVSEAVSTATPAILIGQATN</sequence>
<organism evidence="3 4">
    <name type="scientific">Altericroceibacterium indicum</name>
    <dbReference type="NCBI Taxonomy" id="374177"/>
    <lineage>
        <taxon>Bacteria</taxon>
        <taxon>Pseudomonadati</taxon>
        <taxon>Pseudomonadota</taxon>
        <taxon>Alphaproteobacteria</taxon>
        <taxon>Sphingomonadales</taxon>
        <taxon>Erythrobacteraceae</taxon>
        <taxon>Altericroceibacterium</taxon>
    </lineage>
</organism>
<dbReference type="EMBL" id="WTYQ01000002">
    <property type="protein sequence ID" value="MXP26055.1"/>
    <property type="molecule type" value="Genomic_DNA"/>
</dbReference>
<dbReference type="GO" id="GO:0015159">
    <property type="term" value="F:polysaccharide transmembrane transporter activity"/>
    <property type="evidence" value="ECO:0007669"/>
    <property type="project" value="InterPro"/>
</dbReference>
<dbReference type="PROSITE" id="PS51257">
    <property type="entry name" value="PROKAR_LIPOPROTEIN"/>
    <property type="match status" value="1"/>
</dbReference>
<reference evidence="3 4" key="1">
    <citation type="submission" date="2019-12" db="EMBL/GenBank/DDBJ databases">
        <title>Genomic-based taxomic classification of the family Erythrobacteraceae.</title>
        <authorList>
            <person name="Xu L."/>
        </authorList>
    </citation>
    <scope>NUCLEOTIDE SEQUENCE [LARGE SCALE GENOMIC DNA]</scope>
    <source>
        <strain evidence="3 4">DSM 18604</strain>
    </source>
</reference>
<feature type="domain" description="Polysaccharide export protein N-terminal" evidence="2">
    <location>
        <begin position="88"/>
        <end position="150"/>
    </location>
</feature>
<dbReference type="PANTHER" id="PTHR33619">
    <property type="entry name" value="POLYSACCHARIDE EXPORT PROTEIN GFCE-RELATED"/>
    <property type="match status" value="1"/>
</dbReference>